<evidence type="ECO:0000313" key="2">
    <source>
        <dbReference type="Proteomes" id="UP001280415"/>
    </source>
</evidence>
<accession>A0AAW8YSB8</accession>
<protein>
    <submittedName>
        <fullName evidence="1">XkdX family protein</fullName>
    </submittedName>
</protein>
<organism evidence="1 2">
    <name type="scientific">Pediococcus acidilactici</name>
    <dbReference type="NCBI Taxonomy" id="1254"/>
    <lineage>
        <taxon>Bacteria</taxon>
        <taxon>Bacillati</taxon>
        <taxon>Bacillota</taxon>
        <taxon>Bacilli</taxon>
        <taxon>Lactobacillales</taxon>
        <taxon>Lactobacillaceae</taxon>
        <taxon>Pediococcus</taxon>
        <taxon>Pediococcus acidilactici group</taxon>
    </lineage>
</organism>
<dbReference type="EMBL" id="JAWJAX010000040">
    <property type="protein sequence ID" value="MDV2912344.1"/>
    <property type="molecule type" value="Genomic_DNA"/>
</dbReference>
<dbReference type="Pfam" id="PF09693">
    <property type="entry name" value="Phage_XkdX"/>
    <property type="match status" value="1"/>
</dbReference>
<name>A0AAW8YSB8_PEDAC</name>
<gene>
    <name evidence="1" type="ORF">R0H03_10965</name>
</gene>
<reference evidence="1" key="1">
    <citation type="journal article" date="2023" name="PeerJ">
        <title>Selection and evaluation of lactic acid bacteria from chicken feces in Thailand as potential probiotics.</title>
        <authorList>
            <person name="Khurajog B."/>
            <person name="Disastra Y."/>
            <person name="Lawwyne L.D."/>
            <person name="Sirichokchatchawan W."/>
            <person name="Niyomtham W."/>
            <person name="Yindee J."/>
            <person name="Hampson D.J."/>
            <person name="Prapasarakul N."/>
        </authorList>
    </citation>
    <scope>NUCLEOTIDE SEQUENCE</scope>
    <source>
        <strain evidence="1">BF14</strain>
    </source>
</reference>
<reference evidence="1" key="2">
    <citation type="submission" date="2023-10" db="EMBL/GenBank/DDBJ databases">
        <authorList>
            <person name="Khurajog B."/>
        </authorList>
    </citation>
    <scope>NUCLEOTIDE SEQUENCE</scope>
    <source>
        <strain evidence="1">BF14</strain>
    </source>
</reference>
<dbReference type="RefSeq" id="WP_317052615.1">
    <property type="nucleotide sequence ID" value="NZ_CP140878.1"/>
</dbReference>
<evidence type="ECO:0000313" key="1">
    <source>
        <dbReference type="EMBL" id="MDV2912344.1"/>
    </source>
</evidence>
<dbReference type="Proteomes" id="UP001280415">
    <property type="component" value="Unassembled WGS sequence"/>
</dbReference>
<proteinExistence type="predicted"/>
<sequence>MFEYIKEYYQEGLYTKDDLKTLQAGSLLTQDEYNSLINLTPTP</sequence>
<comment type="caution">
    <text evidence="1">The sequence shown here is derived from an EMBL/GenBank/DDBJ whole genome shotgun (WGS) entry which is preliminary data.</text>
</comment>
<dbReference type="InterPro" id="IPR010022">
    <property type="entry name" value="XkdX"/>
</dbReference>
<dbReference type="AlphaFoldDB" id="A0AAW8YSB8"/>